<comment type="caution">
    <text evidence="4">The sequence shown here is derived from an EMBL/GenBank/DDBJ whole genome shotgun (WGS) entry which is preliminary data.</text>
</comment>
<evidence type="ECO:0000313" key="4">
    <source>
        <dbReference type="EMBL" id="MCE7006721.1"/>
    </source>
</evidence>
<evidence type="ECO:0000313" key="5">
    <source>
        <dbReference type="Proteomes" id="UP001521150"/>
    </source>
</evidence>
<keyword evidence="5" id="KW-1185">Reference proteome</keyword>
<keyword evidence="1" id="KW-0238">DNA-binding</keyword>
<dbReference type="InterPro" id="IPR013762">
    <property type="entry name" value="Integrase-like_cat_sf"/>
</dbReference>
<reference evidence="4 5" key="1">
    <citation type="submission" date="2021-12" db="EMBL/GenBank/DDBJ databases">
        <title>Genome sequence of Kibdelosporangium philippinense ATCC 49844.</title>
        <authorList>
            <person name="Fedorov E.A."/>
            <person name="Omeragic M."/>
            <person name="Shalygina K.F."/>
            <person name="Maclea K.S."/>
        </authorList>
    </citation>
    <scope>NUCLEOTIDE SEQUENCE [LARGE SCALE GENOMIC DNA]</scope>
    <source>
        <strain evidence="4 5">ATCC 49844</strain>
    </source>
</reference>
<evidence type="ECO:0000256" key="2">
    <source>
        <dbReference type="ARBA" id="ARBA00023172"/>
    </source>
</evidence>
<dbReference type="EMBL" id="JAJVCN010000002">
    <property type="protein sequence ID" value="MCE7006721.1"/>
    <property type="molecule type" value="Genomic_DNA"/>
</dbReference>
<sequence>MRYKVRYPDPDNPGKEISESFADKCLGDAKRFLTKIQNDIQEQTYIHPDAGKVELEKFVNNWRQGQSEDAHTRQTTLSRLNSQIYPFFGRQRHLDTIGVDRIRDWQQWMKDQGTAASYRGQVFSLMSAILGAAADEGKIRKNPCVAKSIKAPKADKRKVIPWAETKVRQIEAHLSERYKIVVPVGAGLGLRQMEILGMSPDDINRKEMEFNVNRQIRWIGGVPVFAPPKGGKTRIVPLCESGLTAIDDYERYS</sequence>
<gene>
    <name evidence="4" type="ORF">LWC34_28410</name>
</gene>
<protein>
    <recommendedName>
        <fullName evidence="3">Tyr recombinase domain-containing protein</fullName>
    </recommendedName>
</protein>
<dbReference type="Proteomes" id="UP001521150">
    <property type="component" value="Unassembled WGS sequence"/>
</dbReference>
<feature type="domain" description="Tyr recombinase" evidence="3">
    <location>
        <begin position="157"/>
        <end position="253"/>
    </location>
</feature>
<dbReference type="Gene3D" id="1.10.150.130">
    <property type="match status" value="1"/>
</dbReference>
<evidence type="ECO:0000259" key="3">
    <source>
        <dbReference type="PROSITE" id="PS51898"/>
    </source>
</evidence>
<accession>A0ABS8ZFX4</accession>
<dbReference type="InterPro" id="IPR002104">
    <property type="entry name" value="Integrase_catalytic"/>
</dbReference>
<evidence type="ECO:0000256" key="1">
    <source>
        <dbReference type="ARBA" id="ARBA00023125"/>
    </source>
</evidence>
<dbReference type="SUPFAM" id="SSF56349">
    <property type="entry name" value="DNA breaking-rejoining enzymes"/>
    <property type="match status" value="1"/>
</dbReference>
<dbReference type="InterPro" id="IPR010998">
    <property type="entry name" value="Integrase_recombinase_N"/>
</dbReference>
<dbReference type="RefSeq" id="WP_233728167.1">
    <property type="nucleotide sequence ID" value="NZ_JAJVCN010000002.1"/>
</dbReference>
<name>A0ABS8ZFX4_9PSEU</name>
<dbReference type="PROSITE" id="PS51898">
    <property type="entry name" value="TYR_RECOMBINASE"/>
    <property type="match status" value="1"/>
</dbReference>
<proteinExistence type="predicted"/>
<dbReference type="InterPro" id="IPR011010">
    <property type="entry name" value="DNA_brk_join_enz"/>
</dbReference>
<organism evidence="4 5">
    <name type="scientific">Kibdelosporangium philippinense</name>
    <dbReference type="NCBI Taxonomy" id="211113"/>
    <lineage>
        <taxon>Bacteria</taxon>
        <taxon>Bacillati</taxon>
        <taxon>Actinomycetota</taxon>
        <taxon>Actinomycetes</taxon>
        <taxon>Pseudonocardiales</taxon>
        <taxon>Pseudonocardiaceae</taxon>
        <taxon>Kibdelosporangium</taxon>
    </lineage>
</organism>
<dbReference type="Gene3D" id="1.10.443.10">
    <property type="entry name" value="Intergrase catalytic core"/>
    <property type="match status" value="1"/>
</dbReference>
<keyword evidence="2" id="KW-0233">DNA recombination</keyword>